<dbReference type="InterPro" id="IPR023187">
    <property type="entry name" value="Tscrpt_reg_MarR-type_CS"/>
</dbReference>
<evidence type="ECO:0000256" key="1">
    <source>
        <dbReference type="ARBA" id="ARBA00023015"/>
    </source>
</evidence>
<evidence type="ECO:0000313" key="5">
    <source>
        <dbReference type="EMBL" id="MSB22090.1"/>
    </source>
</evidence>
<proteinExistence type="predicted"/>
<dbReference type="SMART" id="SM00347">
    <property type="entry name" value="HTH_MARR"/>
    <property type="match status" value="1"/>
</dbReference>
<organism evidence="5 6">
    <name type="scientific">Flavonifractor plautii</name>
    <name type="common">Fusobacterium plautii</name>
    <dbReference type="NCBI Taxonomy" id="292800"/>
    <lineage>
        <taxon>Bacteria</taxon>
        <taxon>Bacillati</taxon>
        <taxon>Bacillota</taxon>
        <taxon>Clostridia</taxon>
        <taxon>Eubacteriales</taxon>
        <taxon>Oscillospiraceae</taxon>
        <taxon>Flavonifractor</taxon>
    </lineage>
</organism>
<dbReference type="PROSITE" id="PS01117">
    <property type="entry name" value="HTH_MARR_1"/>
    <property type="match status" value="1"/>
</dbReference>
<accession>A0A6I2RAH4</accession>
<dbReference type="PANTHER" id="PTHR42756:SF1">
    <property type="entry name" value="TRANSCRIPTIONAL REPRESSOR OF EMRAB OPERON"/>
    <property type="match status" value="1"/>
</dbReference>
<dbReference type="Proteomes" id="UP000434475">
    <property type="component" value="Unassembled WGS sequence"/>
</dbReference>
<evidence type="ECO:0000313" key="6">
    <source>
        <dbReference type="Proteomes" id="UP000434475"/>
    </source>
</evidence>
<feature type="domain" description="HTH marR-type" evidence="4">
    <location>
        <begin position="5"/>
        <end position="154"/>
    </location>
</feature>
<keyword evidence="3" id="KW-0804">Transcription</keyword>
<dbReference type="RefSeq" id="WP_081029150.1">
    <property type="nucleotide sequence ID" value="NZ_JBCOUW010000107.1"/>
</dbReference>
<evidence type="ECO:0000256" key="3">
    <source>
        <dbReference type="ARBA" id="ARBA00023163"/>
    </source>
</evidence>
<dbReference type="GO" id="GO:0003677">
    <property type="term" value="F:DNA binding"/>
    <property type="evidence" value="ECO:0007669"/>
    <property type="project" value="UniProtKB-KW"/>
</dbReference>
<gene>
    <name evidence="5" type="ORF">GKE97_21690</name>
</gene>
<sequence>MSMDDVKLSDIIQDLNQKVDAVYRHGTLQERYSAIARDYGEGFVLTESEAHTLGYVCEMGEATVTDLADYSFRTKGTISKMLRKLEDKGLVEKFQREGNRKCIYVQPTERGKRANDIHRAYDRAATSVMLADLLKTCTIEEVESFFKVTQARIKYLSKEQASSEQ</sequence>
<dbReference type="InterPro" id="IPR000835">
    <property type="entry name" value="HTH_MarR-typ"/>
</dbReference>
<dbReference type="GO" id="GO:0003700">
    <property type="term" value="F:DNA-binding transcription factor activity"/>
    <property type="evidence" value="ECO:0007669"/>
    <property type="project" value="InterPro"/>
</dbReference>
<dbReference type="Pfam" id="PF01047">
    <property type="entry name" value="MarR"/>
    <property type="match status" value="1"/>
</dbReference>
<dbReference type="AlphaFoldDB" id="A0A6I2RAH4"/>
<dbReference type="Gene3D" id="1.10.10.10">
    <property type="entry name" value="Winged helix-like DNA-binding domain superfamily/Winged helix DNA-binding domain"/>
    <property type="match status" value="1"/>
</dbReference>
<evidence type="ECO:0000256" key="2">
    <source>
        <dbReference type="ARBA" id="ARBA00023125"/>
    </source>
</evidence>
<dbReference type="PANTHER" id="PTHR42756">
    <property type="entry name" value="TRANSCRIPTIONAL REGULATOR, MARR"/>
    <property type="match status" value="1"/>
</dbReference>
<protein>
    <submittedName>
        <fullName evidence="5">MarR family transcriptional regulator</fullName>
    </submittedName>
</protein>
<dbReference type="PROSITE" id="PS50995">
    <property type="entry name" value="HTH_MARR_2"/>
    <property type="match status" value="1"/>
</dbReference>
<comment type="caution">
    <text evidence="5">The sequence shown here is derived from an EMBL/GenBank/DDBJ whole genome shotgun (WGS) entry which is preliminary data.</text>
</comment>
<dbReference type="CDD" id="cd00090">
    <property type="entry name" value="HTH_ARSR"/>
    <property type="match status" value="1"/>
</dbReference>
<evidence type="ECO:0000259" key="4">
    <source>
        <dbReference type="PROSITE" id="PS50995"/>
    </source>
</evidence>
<dbReference type="EMBL" id="WKPR01000033">
    <property type="protein sequence ID" value="MSB22090.1"/>
    <property type="molecule type" value="Genomic_DNA"/>
</dbReference>
<dbReference type="InterPro" id="IPR011991">
    <property type="entry name" value="ArsR-like_HTH"/>
</dbReference>
<keyword evidence="1" id="KW-0805">Transcription regulation</keyword>
<dbReference type="InterPro" id="IPR036390">
    <property type="entry name" value="WH_DNA-bd_sf"/>
</dbReference>
<reference evidence="5 6" key="1">
    <citation type="journal article" date="2019" name="Nat. Med.">
        <title>A library of human gut bacterial isolates paired with longitudinal multiomics data enables mechanistic microbiome research.</title>
        <authorList>
            <person name="Poyet M."/>
            <person name="Groussin M."/>
            <person name="Gibbons S.M."/>
            <person name="Avila-Pacheco J."/>
            <person name="Jiang X."/>
            <person name="Kearney S.M."/>
            <person name="Perrotta A.R."/>
            <person name="Berdy B."/>
            <person name="Zhao S."/>
            <person name="Lieberman T.D."/>
            <person name="Swanson P.K."/>
            <person name="Smith M."/>
            <person name="Roesemann S."/>
            <person name="Alexander J.E."/>
            <person name="Rich S.A."/>
            <person name="Livny J."/>
            <person name="Vlamakis H."/>
            <person name="Clish C."/>
            <person name="Bullock K."/>
            <person name="Deik A."/>
            <person name="Scott J."/>
            <person name="Pierce K.A."/>
            <person name="Xavier R.J."/>
            <person name="Alm E.J."/>
        </authorList>
    </citation>
    <scope>NUCLEOTIDE SEQUENCE [LARGE SCALE GENOMIC DNA]</scope>
    <source>
        <strain evidence="5 6">BIOML-A2</strain>
    </source>
</reference>
<name>A0A6I2RAH4_FLAPL</name>
<dbReference type="InterPro" id="IPR036388">
    <property type="entry name" value="WH-like_DNA-bd_sf"/>
</dbReference>
<keyword evidence="2" id="KW-0238">DNA-binding</keyword>
<dbReference type="SUPFAM" id="SSF46785">
    <property type="entry name" value="Winged helix' DNA-binding domain"/>
    <property type="match status" value="1"/>
</dbReference>